<protein>
    <submittedName>
        <fullName evidence="1">Uncharacterized protein</fullName>
    </submittedName>
</protein>
<dbReference type="AlphaFoldDB" id="A0A3M9Y3X8"/>
<keyword evidence="2" id="KW-1185">Reference proteome</keyword>
<evidence type="ECO:0000313" key="1">
    <source>
        <dbReference type="EMBL" id="RNJ54991.1"/>
    </source>
</evidence>
<dbReference type="GeneID" id="39612781"/>
<sequence length="145" mass="15719">MHPAPLVLPSNSKFASTSRMDNAVVMSTAHCLGADTVASVRRVGSSYSVLQCAGNLRILTRIAEFYHKLDYQPPLPAADAPGLEPADRQARNRAGGARCAGSIRAILFGHTHADELTAGLWTVGTQTFERDDRLFKKDGELRDIL</sequence>
<comment type="caution">
    <text evidence="1">The sequence shown here is derived from an EMBL/GenBank/DDBJ whole genome shotgun (WGS) entry which is preliminary data.</text>
</comment>
<name>A0A3M9Y3X8_9PEZI</name>
<gene>
    <name evidence="1" type="ORF">D7B24_009092</name>
</gene>
<dbReference type="Proteomes" id="UP000267145">
    <property type="component" value="Unassembled WGS sequence"/>
</dbReference>
<proteinExistence type="predicted"/>
<dbReference type="RefSeq" id="XP_028493149.1">
    <property type="nucleotide sequence ID" value="XM_028643170.1"/>
</dbReference>
<dbReference type="STRING" id="1051616.A0A3M9Y3X8"/>
<accession>A0A3M9Y3X8</accession>
<organism evidence="1 2">
    <name type="scientific">Verticillium nonalfalfae</name>
    <dbReference type="NCBI Taxonomy" id="1051616"/>
    <lineage>
        <taxon>Eukaryota</taxon>
        <taxon>Fungi</taxon>
        <taxon>Dikarya</taxon>
        <taxon>Ascomycota</taxon>
        <taxon>Pezizomycotina</taxon>
        <taxon>Sordariomycetes</taxon>
        <taxon>Hypocreomycetidae</taxon>
        <taxon>Glomerellales</taxon>
        <taxon>Plectosphaerellaceae</taxon>
        <taxon>Verticillium</taxon>
    </lineage>
</organism>
<dbReference type="EMBL" id="RBVV01000088">
    <property type="protein sequence ID" value="RNJ54991.1"/>
    <property type="molecule type" value="Genomic_DNA"/>
</dbReference>
<reference evidence="1 2" key="1">
    <citation type="submission" date="2018-10" db="EMBL/GenBank/DDBJ databases">
        <title>Genome sequence of Verticillium nonalfalfae VnAa140.</title>
        <authorList>
            <person name="Stajich J.E."/>
            <person name="Kasson M.T."/>
        </authorList>
    </citation>
    <scope>NUCLEOTIDE SEQUENCE [LARGE SCALE GENOMIC DNA]</scope>
    <source>
        <strain evidence="1 2">VnAa140</strain>
    </source>
</reference>
<evidence type="ECO:0000313" key="2">
    <source>
        <dbReference type="Proteomes" id="UP000267145"/>
    </source>
</evidence>